<evidence type="ECO:0000259" key="5">
    <source>
        <dbReference type="PROSITE" id="PS00624"/>
    </source>
</evidence>
<comment type="caution">
    <text evidence="6">The sequence shown here is derived from an EMBL/GenBank/DDBJ whole genome shotgun (WGS) entry which is preliminary data.</text>
</comment>
<organism evidence="6 7">
    <name type="scientific">Collybia nuda</name>
    <dbReference type="NCBI Taxonomy" id="64659"/>
    <lineage>
        <taxon>Eukaryota</taxon>
        <taxon>Fungi</taxon>
        <taxon>Dikarya</taxon>
        <taxon>Basidiomycota</taxon>
        <taxon>Agaricomycotina</taxon>
        <taxon>Agaricomycetes</taxon>
        <taxon>Agaricomycetidae</taxon>
        <taxon>Agaricales</taxon>
        <taxon>Tricholomatineae</taxon>
        <taxon>Clitocybaceae</taxon>
        <taxon>Collybia</taxon>
    </lineage>
</organism>
<sequence>MCSYPSKSLNSIASKSYDYIIVGGGTAGCVLADRLSTHGVNSVLLIERGPVVDSWASRVPLISSNFQDAKSPAYTFNSVPLPGLGGRSLALVGGKALGGTSKLNGLIYSRSVPGEYNAWESDGRVGWGWKHVERVFEKSENCLSFGGSPGRGTHGPWQNQTIEEIHFKPVQLNVDAASSMGIPQSKSNDPDASVLGWSLLDATIDQQKHRCSTDTAFLPKSIVSRRKNLSVSTGAIVTSLDIEPVTAETDILRVVGLHLEDDSDSKKRYHVSCVKEVILCAGAIGTSQLLLLSGVGPQEHLTTLGIPVLKHLPGVGAHLQDHISVPILFKVPITDSIELLMGKPITAIKEFLKYLFLNGKGILGQQVQHANIILRSNLLDDHGQVRKHIDRSELDSHLAHNIPDIEVMFLPVNPTDRKFDGLAKAYGAFSYLCTVLKPKSFGSLRLASSDPRQQPLCDLGTLSDPEDFLPLRKALRLALLLSEKLRNTGYPLQDLSVPHDQSDAILDSFAKENAMSTYHYSSTCRMDTEDRFGVVDDELRVHGVAGLRIADASVFPQIPACHLQAPVVMVAERCAEFLLKSE</sequence>
<dbReference type="PANTHER" id="PTHR11552:SF219">
    <property type="entry name" value="GLUCOSE-METHANOL-CHOLINE OXIDOREDUCTASE N-TERMINAL DOMAIN-CONTAINING PROTEIN"/>
    <property type="match status" value="1"/>
</dbReference>
<accession>A0A9P5Y0U6</accession>
<comment type="similarity">
    <text evidence="2">Belongs to the GMC oxidoreductase family.</text>
</comment>
<dbReference type="PIRSF" id="PIRSF000137">
    <property type="entry name" value="Alcohol_oxidase"/>
    <property type="match status" value="1"/>
</dbReference>
<dbReference type="EMBL" id="MU150319">
    <property type="protein sequence ID" value="KAF9459281.1"/>
    <property type="molecule type" value="Genomic_DNA"/>
</dbReference>
<proteinExistence type="inferred from homology"/>
<evidence type="ECO:0000256" key="3">
    <source>
        <dbReference type="PIRSR" id="PIRSR000137-1"/>
    </source>
</evidence>
<dbReference type="Gene3D" id="3.50.50.60">
    <property type="entry name" value="FAD/NAD(P)-binding domain"/>
    <property type="match status" value="1"/>
</dbReference>
<dbReference type="Pfam" id="PF05199">
    <property type="entry name" value="GMC_oxred_C"/>
    <property type="match status" value="1"/>
</dbReference>
<dbReference type="SUPFAM" id="SSF51905">
    <property type="entry name" value="FAD/NAD(P)-binding domain"/>
    <property type="match status" value="1"/>
</dbReference>
<dbReference type="SUPFAM" id="SSF54373">
    <property type="entry name" value="FAD-linked reductases, C-terminal domain"/>
    <property type="match status" value="1"/>
</dbReference>
<evidence type="ECO:0000256" key="2">
    <source>
        <dbReference type="ARBA" id="ARBA00010790"/>
    </source>
</evidence>
<feature type="active site" description="Proton acceptor" evidence="3">
    <location>
        <position position="562"/>
    </location>
</feature>
<dbReference type="Proteomes" id="UP000807353">
    <property type="component" value="Unassembled WGS sequence"/>
</dbReference>
<dbReference type="InterPro" id="IPR012132">
    <property type="entry name" value="GMC_OxRdtase"/>
</dbReference>
<dbReference type="PROSITE" id="PS51257">
    <property type="entry name" value="PROKAR_LIPOPROTEIN"/>
    <property type="match status" value="1"/>
</dbReference>
<dbReference type="InterPro" id="IPR036188">
    <property type="entry name" value="FAD/NAD-bd_sf"/>
</dbReference>
<dbReference type="AlphaFoldDB" id="A0A9P5Y0U6"/>
<dbReference type="InterPro" id="IPR000172">
    <property type="entry name" value="GMC_OxRdtase_N"/>
</dbReference>
<evidence type="ECO:0000313" key="6">
    <source>
        <dbReference type="EMBL" id="KAF9459281.1"/>
    </source>
</evidence>
<dbReference type="Gene3D" id="3.30.560.10">
    <property type="entry name" value="Glucose Oxidase, domain 3"/>
    <property type="match status" value="1"/>
</dbReference>
<evidence type="ECO:0000256" key="1">
    <source>
        <dbReference type="ARBA" id="ARBA00001974"/>
    </source>
</evidence>
<feature type="domain" description="Glucose-methanol-choline oxidoreductase N-terminal" evidence="5">
    <location>
        <begin position="282"/>
        <end position="296"/>
    </location>
</feature>
<feature type="binding site" evidence="4">
    <location>
        <position position="100"/>
    </location>
    <ligand>
        <name>FAD</name>
        <dbReference type="ChEBI" id="CHEBI:57692"/>
    </ligand>
</feature>
<keyword evidence="4" id="KW-0274">FAD</keyword>
<evidence type="ECO:0000256" key="4">
    <source>
        <dbReference type="PIRSR" id="PIRSR000137-2"/>
    </source>
</evidence>
<comment type="cofactor">
    <cofactor evidence="1 4">
        <name>FAD</name>
        <dbReference type="ChEBI" id="CHEBI:57692"/>
    </cofactor>
</comment>
<protein>
    <submittedName>
        <fullName evidence="6">GMC oxidoreductase</fullName>
    </submittedName>
</protein>
<keyword evidence="7" id="KW-1185">Reference proteome</keyword>
<dbReference type="PANTHER" id="PTHR11552">
    <property type="entry name" value="GLUCOSE-METHANOL-CHOLINE GMC OXIDOREDUCTASE"/>
    <property type="match status" value="1"/>
</dbReference>
<name>A0A9P5Y0U6_9AGAR</name>
<keyword evidence="4" id="KW-0285">Flavoprotein</keyword>
<dbReference type="OrthoDB" id="269227at2759"/>
<dbReference type="GO" id="GO:0050660">
    <property type="term" value="F:flavin adenine dinucleotide binding"/>
    <property type="evidence" value="ECO:0007669"/>
    <property type="project" value="InterPro"/>
</dbReference>
<feature type="active site" description="Proton donor" evidence="3">
    <location>
        <position position="519"/>
    </location>
</feature>
<reference evidence="6" key="1">
    <citation type="submission" date="2020-11" db="EMBL/GenBank/DDBJ databases">
        <authorList>
            <consortium name="DOE Joint Genome Institute"/>
            <person name="Ahrendt S."/>
            <person name="Riley R."/>
            <person name="Andreopoulos W."/>
            <person name="Labutti K."/>
            <person name="Pangilinan J."/>
            <person name="Ruiz-Duenas F.J."/>
            <person name="Barrasa J.M."/>
            <person name="Sanchez-Garcia M."/>
            <person name="Camarero S."/>
            <person name="Miyauchi S."/>
            <person name="Serrano A."/>
            <person name="Linde D."/>
            <person name="Babiker R."/>
            <person name="Drula E."/>
            <person name="Ayuso-Fernandez I."/>
            <person name="Pacheco R."/>
            <person name="Padilla G."/>
            <person name="Ferreira P."/>
            <person name="Barriuso J."/>
            <person name="Kellner H."/>
            <person name="Castanera R."/>
            <person name="Alfaro M."/>
            <person name="Ramirez L."/>
            <person name="Pisabarro A.G."/>
            <person name="Kuo A."/>
            <person name="Tritt A."/>
            <person name="Lipzen A."/>
            <person name="He G."/>
            <person name="Yan M."/>
            <person name="Ng V."/>
            <person name="Cullen D."/>
            <person name="Martin F."/>
            <person name="Rosso M.-N."/>
            <person name="Henrissat B."/>
            <person name="Hibbett D."/>
            <person name="Martinez A.T."/>
            <person name="Grigoriev I.V."/>
        </authorList>
    </citation>
    <scope>NUCLEOTIDE SEQUENCE</scope>
    <source>
        <strain evidence="6">CBS 247.69</strain>
    </source>
</reference>
<dbReference type="GO" id="GO:0016614">
    <property type="term" value="F:oxidoreductase activity, acting on CH-OH group of donors"/>
    <property type="evidence" value="ECO:0007669"/>
    <property type="project" value="InterPro"/>
</dbReference>
<feature type="binding site" evidence="4">
    <location>
        <position position="237"/>
    </location>
    <ligand>
        <name>FAD</name>
        <dbReference type="ChEBI" id="CHEBI:57692"/>
    </ligand>
</feature>
<dbReference type="PROSITE" id="PS00624">
    <property type="entry name" value="GMC_OXRED_2"/>
    <property type="match status" value="1"/>
</dbReference>
<evidence type="ECO:0000313" key="7">
    <source>
        <dbReference type="Proteomes" id="UP000807353"/>
    </source>
</evidence>
<dbReference type="Pfam" id="PF00732">
    <property type="entry name" value="GMC_oxred_N"/>
    <property type="match status" value="1"/>
</dbReference>
<dbReference type="InterPro" id="IPR007867">
    <property type="entry name" value="GMC_OxRtase_C"/>
</dbReference>
<gene>
    <name evidence="6" type="ORF">BDZ94DRAFT_1312487</name>
</gene>